<dbReference type="InterPro" id="IPR051401">
    <property type="entry name" value="GtrA_CellWall_Glycosyl"/>
</dbReference>
<evidence type="ECO:0000313" key="8">
    <source>
        <dbReference type="EMBL" id="ODA32411.1"/>
    </source>
</evidence>
<dbReference type="Pfam" id="PF04138">
    <property type="entry name" value="GtrA_DPMS_TM"/>
    <property type="match status" value="1"/>
</dbReference>
<organism evidence="8 9">
    <name type="scientific">Veronia pacifica</name>
    <dbReference type="NCBI Taxonomy" id="1080227"/>
    <lineage>
        <taxon>Bacteria</taxon>
        <taxon>Pseudomonadati</taxon>
        <taxon>Pseudomonadota</taxon>
        <taxon>Gammaproteobacteria</taxon>
        <taxon>Vibrionales</taxon>
        <taxon>Vibrionaceae</taxon>
        <taxon>Veronia</taxon>
    </lineage>
</organism>
<feature type="transmembrane region" description="Helical" evidence="6">
    <location>
        <begin position="102"/>
        <end position="119"/>
    </location>
</feature>
<name>A0A1C3EGQ2_9GAMM</name>
<comment type="caution">
    <text evidence="8">The sequence shown here is derived from an EMBL/GenBank/DDBJ whole genome shotgun (WGS) entry which is preliminary data.</text>
</comment>
<keyword evidence="4 6" id="KW-1133">Transmembrane helix</keyword>
<evidence type="ECO:0000256" key="6">
    <source>
        <dbReference type="SAM" id="Phobius"/>
    </source>
</evidence>
<feature type="transmembrane region" description="Helical" evidence="6">
    <location>
        <begin position="41"/>
        <end position="66"/>
    </location>
</feature>
<dbReference type="Proteomes" id="UP000094936">
    <property type="component" value="Unassembled WGS sequence"/>
</dbReference>
<gene>
    <name evidence="8" type="ORF">A8L45_13165</name>
</gene>
<dbReference type="PANTHER" id="PTHR38459">
    <property type="entry name" value="PROPHAGE BACTOPRENOL-LINKED GLUCOSE TRANSLOCASE HOMOLOG"/>
    <property type="match status" value="1"/>
</dbReference>
<dbReference type="GO" id="GO:0000271">
    <property type="term" value="P:polysaccharide biosynthetic process"/>
    <property type="evidence" value="ECO:0007669"/>
    <property type="project" value="InterPro"/>
</dbReference>
<dbReference type="RefSeq" id="WP_068903004.1">
    <property type="nucleotide sequence ID" value="NZ_JBHUIF010000006.1"/>
</dbReference>
<feature type="domain" description="GtrA/DPMS transmembrane" evidence="7">
    <location>
        <begin position="15"/>
        <end position="124"/>
    </location>
</feature>
<feature type="transmembrane region" description="Helical" evidence="6">
    <location>
        <begin position="78"/>
        <end position="96"/>
    </location>
</feature>
<feature type="transmembrane region" description="Helical" evidence="6">
    <location>
        <begin position="12"/>
        <end position="35"/>
    </location>
</feature>
<comment type="similarity">
    <text evidence="2">Belongs to the GtrA family.</text>
</comment>
<dbReference type="InterPro" id="IPR007267">
    <property type="entry name" value="GtrA_DPMS_TM"/>
</dbReference>
<dbReference type="EMBL" id="LYBM01000023">
    <property type="protein sequence ID" value="ODA32411.1"/>
    <property type="molecule type" value="Genomic_DNA"/>
</dbReference>
<dbReference type="AlphaFoldDB" id="A0A1C3EGQ2"/>
<evidence type="ECO:0000259" key="7">
    <source>
        <dbReference type="Pfam" id="PF04138"/>
    </source>
</evidence>
<dbReference type="OrthoDB" id="8562382at2"/>
<evidence type="ECO:0000256" key="5">
    <source>
        <dbReference type="ARBA" id="ARBA00023136"/>
    </source>
</evidence>
<sequence length="132" mass="15056">MNNLLNRLLSVRLLRYVLTGGLATLTHIVVAFGALKFLTHSVFIANVMGFCCAFLLSYLMQSLFVFQQNLTLKNARRFFAVQFSALMIAQLISEIFQDTNSYLRVLMVVIMLPAITYLIHKFWTYRHGAEAG</sequence>
<evidence type="ECO:0000256" key="4">
    <source>
        <dbReference type="ARBA" id="ARBA00022989"/>
    </source>
</evidence>
<proteinExistence type="inferred from homology"/>
<protein>
    <submittedName>
        <fullName evidence="8">Polysaccharide synthesis protein GtrA</fullName>
    </submittedName>
</protein>
<dbReference type="PANTHER" id="PTHR38459:SF1">
    <property type="entry name" value="PROPHAGE BACTOPRENOL-LINKED GLUCOSE TRANSLOCASE HOMOLOG"/>
    <property type="match status" value="1"/>
</dbReference>
<dbReference type="GO" id="GO:0005886">
    <property type="term" value="C:plasma membrane"/>
    <property type="evidence" value="ECO:0007669"/>
    <property type="project" value="TreeGrafter"/>
</dbReference>
<evidence type="ECO:0000256" key="1">
    <source>
        <dbReference type="ARBA" id="ARBA00004141"/>
    </source>
</evidence>
<dbReference type="STRING" id="1080227.A8L45_13165"/>
<keyword evidence="3 6" id="KW-0812">Transmembrane</keyword>
<evidence type="ECO:0000256" key="2">
    <source>
        <dbReference type="ARBA" id="ARBA00009399"/>
    </source>
</evidence>
<accession>A0A1C3EGQ2</accession>
<reference evidence="8 9" key="1">
    <citation type="submission" date="2016-05" db="EMBL/GenBank/DDBJ databases">
        <title>Genomic Taxonomy of the Vibrionaceae.</title>
        <authorList>
            <person name="Gomez-Gil B."/>
            <person name="Enciso-Ibarra J."/>
        </authorList>
    </citation>
    <scope>NUCLEOTIDE SEQUENCE [LARGE SCALE GENOMIC DNA]</scope>
    <source>
        <strain evidence="8 9">CAIM 1920</strain>
    </source>
</reference>
<keyword evidence="9" id="KW-1185">Reference proteome</keyword>
<keyword evidence="5 6" id="KW-0472">Membrane</keyword>
<comment type="subcellular location">
    <subcellularLocation>
        <location evidence="1">Membrane</location>
        <topology evidence="1">Multi-pass membrane protein</topology>
    </subcellularLocation>
</comment>
<evidence type="ECO:0000256" key="3">
    <source>
        <dbReference type="ARBA" id="ARBA00022692"/>
    </source>
</evidence>
<evidence type="ECO:0000313" key="9">
    <source>
        <dbReference type="Proteomes" id="UP000094936"/>
    </source>
</evidence>